<evidence type="ECO:0008006" key="12">
    <source>
        <dbReference type="Google" id="ProtNLM"/>
    </source>
</evidence>
<keyword evidence="6 7" id="KW-0472">Membrane</keyword>
<proteinExistence type="predicted"/>
<feature type="domain" description="ABC transporter" evidence="8">
    <location>
        <begin position="377"/>
        <end position="615"/>
    </location>
</feature>
<dbReference type="InterPro" id="IPR027417">
    <property type="entry name" value="P-loop_NTPase"/>
</dbReference>
<dbReference type="SUPFAM" id="SSF52540">
    <property type="entry name" value="P-loop containing nucleoside triphosphate hydrolases"/>
    <property type="match status" value="1"/>
</dbReference>
<feature type="transmembrane region" description="Helical" evidence="7">
    <location>
        <begin position="194"/>
        <end position="214"/>
    </location>
</feature>
<dbReference type="InterPro" id="IPR011527">
    <property type="entry name" value="ABC1_TM_dom"/>
</dbReference>
<evidence type="ECO:0000259" key="9">
    <source>
        <dbReference type="PROSITE" id="PS50929"/>
    </source>
</evidence>
<dbReference type="Gene3D" id="1.20.1560.10">
    <property type="entry name" value="ABC transporter type 1, transmembrane domain"/>
    <property type="match status" value="1"/>
</dbReference>
<evidence type="ECO:0000256" key="3">
    <source>
        <dbReference type="ARBA" id="ARBA00022741"/>
    </source>
</evidence>
<dbReference type="PROSITE" id="PS50929">
    <property type="entry name" value="ABC_TM1F"/>
    <property type="match status" value="1"/>
</dbReference>
<accession>A0ABN5A3N3</accession>
<reference evidence="11" key="1">
    <citation type="submission" date="2017-05" db="EMBL/GenBank/DDBJ databases">
        <title>Improved OligoMM genomes.</title>
        <authorList>
            <person name="Garzetti D."/>
        </authorList>
    </citation>
    <scope>NUCLEOTIDE SEQUENCE [LARGE SCALE GENOMIC DNA]</scope>
    <source>
        <strain evidence="11">KB18</strain>
    </source>
</reference>
<evidence type="ECO:0000256" key="4">
    <source>
        <dbReference type="ARBA" id="ARBA00022840"/>
    </source>
</evidence>
<keyword evidence="4" id="KW-0067">ATP-binding</keyword>
<evidence type="ECO:0000256" key="2">
    <source>
        <dbReference type="ARBA" id="ARBA00022692"/>
    </source>
</evidence>
<evidence type="ECO:0000313" key="11">
    <source>
        <dbReference type="Proteomes" id="UP000196710"/>
    </source>
</evidence>
<keyword evidence="5 7" id="KW-1133">Transmembrane helix</keyword>
<organism evidence="10 11">
    <name type="scientific">Acutalibacter muris</name>
    <dbReference type="NCBI Taxonomy" id="1796620"/>
    <lineage>
        <taxon>Bacteria</taxon>
        <taxon>Bacillati</taxon>
        <taxon>Bacillota</taxon>
        <taxon>Clostridia</taxon>
        <taxon>Eubacteriales</taxon>
        <taxon>Acutalibacteraceae</taxon>
        <taxon>Acutalibacter</taxon>
    </lineage>
</organism>
<evidence type="ECO:0000256" key="7">
    <source>
        <dbReference type="SAM" id="Phobius"/>
    </source>
</evidence>
<dbReference type="PANTHER" id="PTHR24221:SF654">
    <property type="entry name" value="ATP-BINDING CASSETTE SUB-FAMILY B MEMBER 6"/>
    <property type="match status" value="1"/>
</dbReference>
<keyword evidence="11" id="KW-1185">Reference proteome</keyword>
<dbReference type="PANTHER" id="PTHR24221">
    <property type="entry name" value="ATP-BINDING CASSETTE SUB-FAMILY B"/>
    <property type="match status" value="1"/>
</dbReference>
<dbReference type="PROSITE" id="PS50893">
    <property type="entry name" value="ABC_TRANSPORTER_2"/>
    <property type="match status" value="1"/>
</dbReference>
<sequence>MHGFTFSRGNMLLFHPKGARSFMKNKDAKKPNYSMWSDISFLLGKAWELIPWYYPLMVVIVVSRALIPAIAMVLPSRVIALLQEGVSFERLVLEIGLMSLGILLCAAISEGLRNYVDFRYLITPRRHLGGDADLKIATTDYPHGEQQDFQNAMTRRLQAMNSNDSALEETFRMVQRLLSNLIGLGVYGALLWTLSPWVMLLVAALTALGFIARLKANTWVFKSRDKWAPIDRKMNYIEEESGNYKFAKDVRLFGMSGWLCELYDSCSNARRAWGIKQGWVEFAADAASCLITFLREGAAYIWLIYGAVTGSIDPAAFVLYFGAVGNFSQELLGCLKEFSDLHEAHLKIASFRELLDWPDQFRHEGGRPIPRDGGWTLTLDHVSYRYPGADKDTIHDMCLTLRSGEKAALVGLNGAGKSTMVKLLCGLYDPTEGRVLLNGIPVTEFNREEYYALFSAVFQESAVRPYPLAKNVAMTDNMDRKKVEKCLELAGLSERVSELPKGMDTKLMKYIWHDGVDLSGGEAQKLMLARALYKDGPIVILDEPTAALDPIAESELYEKYSDLTAGKTSLYISHRLSSTRFCDRVLFLEHGVIAEEGTHEELLEKRGKYYELYEVQSSYYRSGSTDEEGELINEAEMEPV</sequence>
<dbReference type="Gene3D" id="3.40.50.300">
    <property type="entry name" value="P-loop containing nucleotide triphosphate hydrolases"/>
    <property type="match status" value="1"/>
</dbReference>
<protein>
    <recommendedName>
        <fullName evidence="12">ABC transporter ATP-binding protein</fullName>
    </recommendedName>
</protein>
<evidence type="ECO:0000256" key="5">
    <source>
        <dbReference type="ARBA" id="ARBA00022989"/>
    </source>
</evidence>
<dbReference type="InterPro" id="IPR036640">
    <property type="entry name" value="ABC1_TM_sf"/>
</dbReference>
<dbReference type="InterPro" id="IPR017871">
    <property type="entry name" value="ABC_transporter-like_CS"/>
</dbReference>
<dbReference type="SUPFAM" id="SSF90123">
    <property type="entry name" value="ABC transporter transmembrane region"/>
    <property type="match status" value="1"/>
</dbReference>
<evidence type="ECO:0000259" key="8">
    <source>
        <dbReference type="PROSITE" id="PS50893"/>
    </source>
</evidence>
<dbReference type="SMART" id="SM00382">
    <property type="entry name" value="AAA"/>
    <property type="match status" value="1"/>
</dbReference>
<dbReference type="Proteomes" id="UP000196710">
    <property type="component" value="Chromosome"/>
</dbReference>
<dbReference type="EMBL" id="CP021422">
    <property type="protein sequence ID" value="ASB41370.1"/>
    <property type="molecule type" value="Genomic_DNA"/>
</dbReference>
<keyword evidence="2 7" id="KW-0812">Transmembrane</keyword>
<dbReference type="Pfam" id="PF00005">
    <property type="entry name" value="ABC_tran"/>
    <property type="match status" value="1"/>
</dbReference>
<evidence type="ECO:0000256" key="1">
    <source>
        <dbReference type="ARBA" id="ARBA00004651"/>
    </source>
</evidence>
<dbReference type="InterPro" id="IPR003593">
    <property type="entry name" value="AAA+_ATPase"/>
</dbReference>
<evidence type="ECO:0000313" key="10">
    <source>
        <dbReference type="EMBL" id="ASB41370.1"/>
    </source>
</evidence>
<feature type="domain" description="ABC transmembrane type-1" evidence="9">
    <location>
        <begin position="165"/>
        <end position="343"/>
    </location>
</feature>
<comment type="subcellular location">
    <subcellularLocation>
        <location evidence="1">Cell membrane</location>
        <topology evidence="1">Multi-pass membrane protein</topology>
    </subcellularLocation>
</comment>
<feature type="transmembrane region" description="Helical" evidence="7">
    <location>
        <begin position="91"/>
        <end position="109"/>
    </location>
</feature>
<dbReference type="InterPro" id="IPR003439">
    <property type="entry name" value="ABC_transporter-like_ATP-bd"/>
</dbReference>
<gene>
    <name evidence="10" type="ORF">ADH66_12305</name>
</gene>
<dbReference type="InterPro" id="IPR039421">
    <property type="entry name" value="Type_1_exporter"/>
</dbReference>
<dbReference type="PROSITE" id="PS00211">
    <property type="entry name" value="ABC_TRANSPORTER_1"/>
    <property type="match status" value="1"/>
</dbReference>
<feature type="transmembrane region" description="Helical" evidence="7">
    <location>
        <begin position="52"/>
        <end position="79"/>
    </location>
</feature>
<evidence type="ECO:0000256" key="6">
    <source>
        <dbReference type="ARBA" id="ARBA00023136"/>
    </source>
</evidence>
<keyword evidence="3" id="KW-0547">Nucleotide-binding</keyword>
<name>A0ABN5A3N3_9FIRM</name>